<reference evidence="4 5" key="1">
    <citation type="submission" date="2020-01" db="EMBL/GenBank/DDBJ databases">
        <title>Identification and distribution of gene clusters putatively required for synthesis of sphingolipid metabolism inhibitors in phylogenetically diverse species of the filamentous fungus Fusarium.</title>
        <authorList>
            <person name="Kim H.-S."/>
            <person name="Busman M."/>
            <person name="Brown D.W."/>
            <person name="Divon H."/>
            <person name="Uhlig S."/>
            <person name="Proctor R.H."/>
        </authorList>
    </citation>
    <scope>NUCLEOTIDE SEQUENCE [LARGE SCALE GENOMIC DNA]</scope>
    <source>
        <strain evidence="4 5">NRRL 20459</strain>
    </source>
</reference>
<keyword evidence="5" id="KW-1185">Reference proteome</keyword>
<dbReference type="PANTHER" id="PTHR38791">
    <property type="entry name" value="ZN(II)2CYS6 TRANSCRIPTION FACTOR (EUROFUNG)-RELATED-RELATED"/>
    <property type="match status" value="1"/>
</dbReference>
<feature type="domain" description="Zn(2)-C6 fungal-type" evidence="3">
    <location>
        <begin position="10"/>
        <end position="38"/>
    </location>
</feature>
<proteinExistence type="predicted"/>
<dbReference type="AlphaFoldDB" id="A0A8H4L9K5"/>
<dbReference type="GO" id="GO:0000981">
    <property type="term" value="F:DNA-binding transcription factor activity, RNA polymerase II-specific"/>
    <property type="evidence" value="ECO:0007669"/>
    <property type="project" value="InterPro"/>
</dbReference>
<evidence type="ECO:0000259" key="3">
    <source>
        <dbReference type="PROSITE" id="PS50048"/>
    </source>
</evidence>
<dbReference type="CDD" id="cd00067">
    <property type="entry name" value="GAL4"/>
    <property type="match status" value="1"/>
</dbReference>
<dbReference type="InterPro" id="IPR053175">
    <property type="entry name" value="DHMBA_Reg_Transcription_Factor"/>
</dbReference>
<keyword evidence="1" id="KW-0539">Nucleus</keyword>
<gene>
    <name evidence="4" type="ORF">FALBO_9582</name>
</gene>
<dbReference type="Gene3D" id="4.10.240.10">
    <property type="entry name" value="Zn(2)-C6 fungal-type DNA-binding domain"/>
    <property type="match status" value="1"/>
</dbReference>
<dbReference type="PROSITE" id="PS50048">
    <property type="entry name" value="ZN2_CY6_FUNGAL_2"/>
    <property type="match status" value="1"/>
</dbReference>
<evidence type="ECO:0000256" key="1">
    <source>
        <dbReference type="ARBA" id="ARBA00023242"/>
    </source>
</evidence>
<evidence type="ECO:0000313" key="5">
    <source>
        <dbReference type="Proteomes" id="UP000554235"/>
    </source>
</evidence>
<comment type="caution">
    <text evidence="4">The sequence shown here is derived from an EMBL/GenBank/DDBJ whole genome shotgun (WGS) entry which is preliminary data.</text>
</comment>
<dbReference type="Pfam" id="PF00172">
    <property type="entry name" value="Zn_clus"/>
    <property type="match status" value="1"/>
</dbReference>
<dbReference type="SMART" id="SM00066">
    <property type="entry name" value="GAL4"/>
    <property type="match status" value="1"/>
</dbReference>
<evidence type="ECO:0000256" key="2">
    <source>
        <dbReference type="SAM" id="MobiDB-lite"/>
    </source>
</evidence>
<sequence length="533" mass="59437">MPNTGKPSKDCHLCRSRRVKCDLGRPSCQRCIKYGAECPGYRDEHELVFRNANPTTIKKRKKRAQQSTREESVVSFSGSSSSSSSSSGDAATPTTVIYESSPIPSSSTDLVRIANTETTLVLPQSMNEHWTSHSVPILLNVYSTLEFLHDTYKKNEPNGPLVWAAHLFSRTYVTNLRYPTAIDNGSVAETERELGTYLGKTLSSVGEALKSPNGALRDDVLATVWILANYELLMGSINRIEPMSPWHLHTRGLYSILKARGTAHLRGQGHRAGFWPAYNMVQVQCLLTSIECPPESEEWFSVIQETLHPQEGLALEVSRYIIKIAHVQSRILKILRARDFDAASAEYYDLVGITYEAEDSLHAFEASKTHVADHFDPYMRNMLNSARVKGYHVVLAFANFLTHHITSPIPLHVLKALRARCIQLVRESAQEIMDAVAEHLDPAAFKHNPSPKTLFDALKLIWPLTAVYLVSSTLPEQRDVAEVALRFIGRELGVRQALKVNRGGSVLPAEAEAPLELVEDERFDPLPKSAGLM</sequence>
<dbReference type="OrthoDB" id="4491390at2759"/>
<name>A0A8H4L9K5_9HYPO</name>
<dbReference type="Proteomes" id="UP000554235">
    <property type="component" value="Unassembled WGS sequence"/>
</dbReference>
<feature type="region of interest" description="Disordered" evidence="2">
    <location>
        <begin position="56"/>
        <end position="101"/>
    </location>
</feature>
<dbReference type="SUPFAM" id="SSF57701">
    <property type="entry name" value="Zn2/Cys6 DNA-binding domain"/>
    <property type="match status" value="1"/>
</dbReference>
<evidence type="ECO:0000313" key="4">
    <source>
        <dbReference type="EMBL" id="KAF4463599.1"/>
    </source>
</evidence>
<protein>
    <submittedName>
        <fullName evidence="4">Negative acting factor</fullName>
    </submittedName>
</protein>
<dbReference type="GO" id="GO:0008270">
    <property type="term" value="F:zinc ion binding"/>
    <property type="evidence" value="ECO:0007669"/>
    <property type="project" value="InterPro"/>
</dbReference>
<organism evidence="4 5">
    <name type="scientific">Fusarium albosuccineum</name>
    <dbReference type="NCBI Taxonomy" id="1237068"/>
    <lineage>
        <taxon>Eukaryota</taxon>
        <taxon>Fungi</taxon>
        <taxon>Dikarya</taxon>
        <taxon>Ascomycota</taxon>
        <taxon>Pezizomycotina</taxon>
        <taxon>Sordariomycetes</taxon>
        <taxon>Hypocreomycetidae</taxon>
        <taxon>Hypocreales</taxon>
        <taxon>Nectriaceae</taxon>
        <taxon>Fusarium</taxon>
        <taxon>Fusarium decemcellulare species complex</taxon>
    </lineage>
</organism>
<dbReference type="InterPro" id="IPR001138">
    <property type="entry name" value="Zn2Cys6_DnaBD"/>
</dbReference>
<feature type="compositionally biased region" description="Low complexity" evidence="2">
    <location>
        <begin position="73"/>
        <end position="88"/>
    </location>
</feature>
<feature type="compositionally biased region" description="Polar residues" evidence="2">
    <location>
        <begin position="92"/>
        <end position="101"/>
    </location>
</feature>
<accession>A0A8H4L9K5</accession>
<dbReference type="EMBL" id="JAADYS010001334">
    <property type="protein sequence ID" value="KAF4463599.1"/>
    <property type="molecule type" value="Genomic_DNA"/>
</dbReference>
<dbReference type="InterPro" id="IPR036864">
    <property type="entry name" value="Zn2-C6_fun-type_DNA-bd_sf"/>
</dbReference>